<dbReference type="RefSeq" id="WP_241441667.1">
    <property type="nucleotide sequence ID" value="NZ_BSUJ01000001.1"/>
</dbReference>
<dbReference type="InterPro" id="IPR037401">
    <property type="entry name" value="SnoaL-like"/>
</dbReference>
<evidence type="ECO:0000313" key="3">
    <source>
        <dbReference type="Proteomes" id="UP001157109"/>
    </source>
</evidence>
<dbReference type="EMBL" id="BSUJ01000001">
    <property type="protein sequence ID" value="GMA21432.1"/>
    <property type="molecule type" value="Genomic_DNA"/>
</dbReference>
<feature type="domain" description="SnoaL-like" evidence="1">
    <location>
        <begin position="12"/>
        <end position="111"/>
    </location>
</feature>
<dbReference type="SUPFAM" id="SSF54427">
    <property type="entry name" value="NTF2-like"/>
    <property type="match status" value="1"/>
</dbReference>
<accession>A0ABQ6HST6</accession>
<keyword evidence="3" id="KW-1185">Reference proteome</keyword>
<comment type="caution">
    <text evidence="2">The sequence shown here is derived from an EMBL/GenBank/DDBJ whole genome shotgun (WGS) entry which is preliminary data.</text>
</comment>
<dbReference type="InterPro" id="IPR032710">
    <property type="entry name" value="NTF2-like_dom_sf"/>
</dbReference>
<protein>
    <recommendedName>
        <fullName evidence="1">SnoaL-like domain-containing protein</fullName>
    </recommendedName>
</protein>
<evidence type="ECO:0000313" key="2">
    <source>
        <dbReference type="EMBL" id="GMA21432.1"/>
    </source>
</evidence>
<evidence type="ECO:0000259" key="1">
    <source>
        <dbReference type="Pfam" id="PF12680"/>
    </source>
</evidence>
<gene>
    <name evidence="2" type="ORF">GCM10025862_34530</name>
</gene>
<dbReference type="Pfam" id="PF12680">
    <property type="entry name" value="SnoaL_2"/>
    <property type="match status" value="1"/>
</dbReference>
<reference evidence="3" key="1">
    <citation type="journal article" date="2019" name="Int. J. Syst. Evol. Microbiol.">
        <title>The Global Catalogue of Microorganisms (GCM) 10K type strain sequencing project: providing services to taxonomists for standard genome sequencing and annotation.</title>
        <authorList>
            <consortium name="The Broad Institute Genomics Platform"/>
            <consortium name="The Broad Institute Genome Sequencing Center for Infectious Disease"/>
            <person name="Wu L."/>
            <person name="Ma J."/>
        </authorList>
    </citation>
    <scope>NUCLEOTIDE SEQUENCE [LARGE SCALE GENOMIC DNA]</scope>
    <source>
        <strain evidence="3">NBRC 105830</strain>
    </source>
</reference>
<sequence>MSGQRDAQAATVAAYYTYVDADDVSALVDLFAPDAVYRRPGYEPIQGHAGLREFYTGERVIVSGRHQVQTMVIESDTAAVSGTFEGELRDGSSASLEFADFYTFDETGRFASRQTFFYAPLV</sequence>
<organism evidence="2 3">
    <name type="scientific">Arsenicicoccus piscis</name>
    <dbReference type="NCBI Taxonomy" id="673954"/>
    <lineage>
        <taxon>Bacteria</taxon>
        <taxon>Bacillati</taxon>
        <taxon>Actinomycetota</taxon>
        <taxon>Actinomycetes</taxon>
        <taxon>Micrococcales</taxon>
        <taxon>Intrasporangiaceae</taxon>
        <taxon>Arsenicicoccus</taxon>
    </lineage>
</organism>
<name>A0ABQ6HST6_9MICO</name>
<dbReference type="Proteomes" id="UP001157109">
    <property type="component" value="Unassembled WGS sequence"/>
</dbReference>
<proteinExistence type="predicted"/>
<dbReference type="Gene3D" id="3.10.450.50">
    <property type="match status" value="1"/>
</dbReference>